<name>A0ABM8KMS0_9FLAO</name>
<comment type="caution">
    <text evidence="1">The sequence shown here is derived from an EMBL/GenBank/DDBJ whole genome shotgun (WGS) entry which is preliminary data.</text>
</comment>
<dbReference type="EMBL" id="CADCST010000115">
    <property type="protein sequence ID" value="CAA9201478.1"/>
    <property type="molecule type" value="Genomic_DNA"/>
</dbReference>
<proteinExistence type="predicted"/>
<protein>
    <submittedName>
        <fullName evidence="1">Uncharacterized protein</fullName>
    </submittedName>
</protein>
<evidence type="ECO:0000313" key="2">
    <source>
        <dbReference type="Proteomes" id="UP000474567"/>
    </source>
</evidence>
<reference evidence="1 2" key="1">
    <citation type="submission" date="2020-02" db="EMBL/GenBank/DDBJ databases">
        <authorList>
            <person name="Criscuolo A."/>
        </authorList>
    </citation>
    <scope>NUCLEOTIDE SEQUENCE [LARGE SCALE GENOMIC DNA]</scope>
    <source>
        <strain evidence="1">CECT7796</strain>
    </source>
</reference>
<sequence>MAKKDVWYDLIYLGTSCDKKKLPIWQLFLFTSMSRPEIS</sequence>
<organism evidence="1 2">
    <name type="scientific">Flavobacterium collinsii</name>
    <dbReference type="NCBI Taxonomy" id="1114861"/>
    <lineage>
        <taxon>Bacteria</taxon>
        <taxon>Pseudomonadati</taxon>
        <taxon>Bacteroidota</taxon>
        <taxon>Flavobacteriia</taxon>
        <taxon>Flavobacteriales</taxon>
        <taxon>Flavobacteriaceae</taxon>
        <taxon>Flavobacterium</taxon>
    </lineage>
</organism>
<dbReference type="Proteomes" id="UP000474567">
    <property type="component" value="Unassembled WGS sequence"/>
</dbReference>
<keyword evidence="2" id="KW-1185">Reference proteome</keyword>
<evidence type="ECO:0000313" key="1">
    <source>
        <dbReference type="EMBL" id="CAA9201478.1"/>
    </source>
</evidence>
<accession>A0ABM8KMS0</accession>
<gene>
    <name evidence="1" type="ORF">FLACOL7796_03780</name>
</gene>